<dbReference type="EMBL" id="PVXP01000040">
    <property type="protein sequence ID" value="PRR84208.1"/>
    <property type="molecule type" value="Genomic_DNA"/>
</dbReference>
<sequence>MGKLQIGEIISRLRKERQITQEQLGKYIGVSTAAVSKWEMGNSYPDIELLPVLASFFGVSIDKLLNYRIQLSEEEVMNIFKKCEELMAGEDMEKGIELGKKYIEKYSSSYFLKFRIGFLYNMYSWRCKNRAEADKMEDYAKGLFEDIGKNCSDKNITEQALYVLSSIYSSRGEDERAVEVLNKINKSEYQVDFMLANIYLKKKDTLNRGRKILQGQLWKDIFYVSLILMCLAKSYCEDKNNLKLVEKYLNTAVDIKRAFSPEAEAVLGLHIEYMNFANVYLKMGQNEKAFGMLEKWIEYIEVNNLNEKEKISSVWCFDELSGNKSGFTLDMYENMSKLLEDDIFDPVREDDRFTQISDRVNKMKKHE</sequence>
<dbReference type="Gene3D" id="1.10.260.40">
    <property type="entry name" value="lambda repressor-like DNA-binding domains"/>
    <property type="match status" value="1"/>
</dbReference>
<dbReference type="InterPro" id="IPR001387">
    <property type="entry name" value="Cro/C1-type_HTH"/>
</dbReference>
<evidence type="ECO:0000256" key="1">
    <source>
        <dbReference type="ARBA" id="ARBA00023125"/>
    </source>
</evidence>
<dbReference type="OrthoDB" id="9812495at2"/>
<keyword evidence="4" id="KW-1185">Reference proteome</keyword>
<dbReference type="AlphaFoldDB" id="A0A2T0BJY2"/>
<dbReference type="SUPFAM" id="SSF47413">
    <property type="entry name" value="lambda repressor-like DNA-binding domains"/>
    <property type="match status" value="1"/>
</dbReference>
<dbReference type="PROSITE" id="PS50943">
    <property type="entry name" value="HTH_CROC1"/>
    <property type="match status" value="1"/>
</dbReference>
<dbReference type="CDD" id="cd00093">
    <property type="entry name" value="HTH_XRE"/>
    <property type="match status" value="1"/>
</dbReference>
<gene>
    <name evidence="3" type="primary">xre_3</name>
    <name evidence="3" type="ORF">CLLU_24680</name>
</gene>
<dbReference type="Gene3D" id="1.25.40.10">
    <property type="entry name" value="Tetratricopeptide repeat domain"/>
    <property type="match status" value="1"/>
</dbReference>
<evidence type="ECO:0000313" key="3">
    <source>
        <dbReference type="EMBL" id="PRR84208.1"/>
    </source>
</evidence>
<accession>A0A2T0BJY2</accession>
<dbReference type="GO" id="GO:0003677">
    <property type="term" value="F:DNA binding"/>
    <property type="evidence" value="ECO:0007669"/>
    <property type="project" value="UniProtKB-KW"/>
</dbReference>
<dbReference type="PANTHER" id="PTHR46558:SF11">
    <property type="entry name" value="HTH-TYPE TRANSCRIPTIONAL REGULATOR XRE"/>
    <property type="match status" value="1"/>
</dbReference>
<feature type="domain" description="HTH cro/C1-type" evidence="2">
    <location>
        <begin position="10"/>
        <end position="64"/>
    </location>
</feature>
<dbReference type="PANTHER" id="PTHR46558">
    <property type="entry name" value="TRACRIPTIONAL REGULATORY PROTEIN-RELATED-RELATED"/>
    <property type="match status" value="1"/>
</dbReference>
<dbReference type="InterPro" id="IPR011990">
    <property type="entry name" value="TPR-like_helical_dom_sf"/>
</dbReference>
<organism evidence="3 4">
    <name type="scientific">Clostridium luticellarii</name>
    <dbReference type="NCBI Taxonomy" id="1691940"/>
    <lineage>
        <taxon>Bacteria</taxon>
        <taxon>Bacillati</taxon>
        <taxon>Bacillota</taxon>
        <taxon>Clostridia</taxon>
        <taxon>Eubacteriales</taxon>
        <taxon>Clostridiaceae</taxon>
        <taxon>Clostridium</taxon>
    </lineage>
</organism>
<dbReference type="Proteomes" id="UP000237798">
    <property type="component" value="Unassembled WGS sequence"/>
</dbReference>
<dbReference type="SMART" id="SM00530">
    <property type="entry name" value="HTH_XRE"/>
    <property type="match status" value="1"/>
</dbReference>
<protein>
    <submittedName>
        <fullName evidence="3">HTH-type transcriptional regulator Xre</fullName>
    </submittedName>
</protein>
<keyword evidence="1" id="KW-0238">DNA-binding</keyword>
<evidence type="ECO:0000313" key="4">
    <source>
        <dbReference type="Proteomes" id="UP000237798"/>
    </source>
</evidence>
<proteinExistence type="predicted"/>
<dbReference type="InterPro" id="IPR010982">
    <property type="entry name" value="Lambda_DNA-bd_dom_sf"/>
</dbReference>
<dbReference type="RefSeq" id="WP_106010081.1">
    <property type="nucleotide sequence ID" value="NZ_JALCPJ010000052.1"/>
</dbReference>
<evidence type="ECO:0000259" key="2">
    <source>
        <dbReference type="PROSITE" id="PS50943"/>
    </source>
</evidence>
<name>A0A2T0BJY2_9CLOT</name>
<reference evidence="3 4" key="1">
    <citation type="submission" date="2018-03" db="EMBL/GenBank/DDBJ databases">
        <title>Genome sequence of Clostridium luticellarii DSM 29923.</title>
        <authorList>
            <person name="Poehlein A."/>
            <person name="Daniel R."/>
        </authorList>
    </citation>
    <scope>NUCLEOTIDE SEQUENCE [LARGE SCALE GENOMIC DNA]</scope>
    <source>
        <strain evidence="3 4">DSM 29923</strain>
    </source>
</reference>
<comment type="caution">
    <text evidence="3">The sequence shown here is derived from an EMBL/GenBank/DDBJ whole genome shotgun (WGS) entry which is preliminary data.</text>
</comment>
<dbReference type="Pfam" id="PF01381">
    <property type="entry name" value="HTH_3"/>
    <property type="match status" value="1"/>
</dbReference>